<dbReference type="InterPro" id="IPR043977">
    <property type="entry name" value="DUF5759"/>
</dbReference>
<dbReference type="Pfam" id="PF19063">
    <property type="entry name" value="DUF5759"/>
    <property type="match status" value="1"/>
</dbReference>
<organism evidence="1">
    <name type="scientific">viral metagenome</name>
    <dbReference type="NCBI Taxonomy" id="1070528"/>
    <lineage>
        <taxon>unclassified sequences</taxon>
        <taxon>metagenomes</taxon>
        <taxon>organismal metagenomes</taxon>
    </lineage>
</organism>
<accession>A0A6C0EQG6</accession>
<sequence length="130" mass="15185">MLKAREVWNDQESRRLNRMAAMSPVMTQIQARIKQQAIHNTNAPYITYEVPTFVFGYPLYQLAEAIEFLVKEYTSAGYWVWVVENKYLLISWIKPVKTRDVGRPMLATNYRPMIYDPSAIAFMARDPSSD</sequence>
<dbReference type="EMBL" id="MN738914">
    <property type="protein sequence ID" value="QHT30962.1"/>
    <property type="molecule type" value="Genomic_DNA"/>
</dbReference>
<proteinExistence type="predicted"/>
<name>A0A6C0EQG6_9ZZZZ</name>
<reference evidence="1" key="1">
    <citation type="journal article" date="2020" name="Nature">
        <title>Giant virus diversity and host interactions through global metagenomics.</title>
        <authorList>
            <person name="Schulz F."/>
            <person name="Roux S."/>
            <person name="Paez-Espino D."/>
            <person name="Jungbluth S."/>
            <person name="Walsh D.A."/>
            <person name="Denef V.J."/>
            <person name="McMahon K.D."/>
            <person name="Konstantinidis K.T."/>
            <person name="Eloe-Fadrosh E.A."/>
            <person name="Kyrpides N.C."/>
            <person name="Woyke T."/>
        </authorList>
    </citation>
    <scope>NUCLEOTIDE SEQUENCE</scope>
    <source>
        <strain evidence="1">GVMAG-M-3300009151-50</strain>
    </source>
</reference>
<dbReference type="AlphaFoldDB" id="A0A6C0EQG6"/>
<protein>
    <submittedName>
        <fullName evidence="1">Uncharacterized protein</fullName>
    </submittedName>
</protein>
<evidence type="ECO:0000313" key="1">
    <source>
        <dbReference type="EMBL" id="QHT30962.1"/>
    </source>
</evidence>